<comment type="catalytic activity">
    <reaction evidence="1">
        <text>ATP + protein L-histidine = ADP + protein N-phospho-L-histidine.</text>
        <dbReference type="EC" id="2.7.13.3"/>
    </reaction>
</comment>
<reference evidence="15" key="2">
    <citation type="submission" date="2020-09" db="EMBL/GenBank/DDBJ databases">
        <authorList>
            <person name="Sun Q."/>
            <person name="Ohkuma M."/>
        </authorList>
    </citation>
    <scope>NUCLEOTIDE SEQUENCE</scope>
    <source>
        <strain evidence="15">JCM 4714</strain>
    </source>
</reference>
<dbReference type="Pfam" id="PF00672">
    <property type="entry name" value="HAMP"/>
    <property type="match status" value="1"/>
</dbReference>
<dbReference type="RefSeq" id="WP_189948245.1">
    <property type="nucleotide sequence ID" value="NZ_BMVG01000001.1"/>
</dbReference>
<name>A0A918YD57_9ACTN</name>
<evidence type="ECO:0000313" key="15">
    <source>
        <dbReference type="EMBL" id="GHD98582.1"/>
    </source>
</evidence>
<dbReference type="PANTHER" id="PTHR45436:SF5">
    <property type="entry name" value="SENSOR HISTIDINE KINASE TRCS"/>
    <property type="match status" value="1"/>
</dbReference>
<reference evidence="15" key="1">
    <citation type="journal article" date="2014" name="Int. J. Syst. Evol. Microbiol.">
        <title>Complete genome sequence of Corynebacterium casei LMG S-19264T (=DSM 44701T), isolated from a smear-ripened cheese.</title>
        <authorList>
            <consortium name="US DOE Joint Genome Institute (JGI-PGF)"/>
            <person name="Walter F."/>
            <person name="Albersmeier A."/>
            <person name="Kalinowski J."/>
            <person name="Ruckert C."/>
        </authorList>
    </citation>
    <scope>NUCLEOTIDE SEQUENCE</scope>
    <source>
        <strain evidence="15">JCM 4714</strain>
    </source>
</reference>
<dbReference type="InterPro" id="IPR003661">
    <property type="entry name" value="HisK_dim/P_dom"/>
</dbReference>
<keyword evidence="8 12" id="KW-1133">Transmembrane helix</keyword>
<evidence type="ECO:0000313" key="16">
    <source>
        <dbReference type="Proteomes" id="UP000655443"/>
    </source>
</evidence>
<gene>
    <name evidence="15" type="ORF">GCM10010339_06330</name>
</gene>
<keyword evidence="10 12" id="KW-0472">Membrane</keyword>
<keyword evidence="4" id="KW-0597">Phosphoprotein</keyword>
<dbReference type="Proteomes" id="UP000655443">
    <property type="component" value="Unassembled WGS sequence"/>
</dbReference>
<evidence type="ECO:0000256" key="4">
    <source>
        <dbReference type="ARBA" id="ARBA00022553"/>
    </source>
</evidence>
<feature type="transmembrane region" description="Helical" evidence="12">
    <location>
        <begin position="191"/>
        <end position="210"/>
    </location>
</feature>
<keyword evidence="16" id="KW-1185">Reference proteome</keyword>
<proteinExistence type="predicted"/>
<dbReference type="PROSITE" id="PS50109">
    <property type="entry name" value="HIS_KIN"/>
    <property type="match status" value="1"/>
</dbReference>
<evidence type="ECO:0000259" key="13">
    <source>
        <dbReference type="PROSITE" id="PS50109"/>
    </source>
</evidence>
<dbReference type="SUPFAM" id="SSF55874">
    <property type="entry name" value="ATPase domain of HSP90 chaperone/DNA topoisomerase II/histidine kinase"/>
    <property type="match status" value="1"/>
</dbReference>
<dbReference type="EC" id="2.7.13.3" evidence="3"/>
<dbReference type="InterPro" id="IPR003594">
    <property type="entry name" value="HATPase_dom"/>
</dbReference>
<dbReference type="InterPro" id="IPR050428">
    <property type="entry name" value="TCS_sensor_his_kinase"/>
</dbReference>
<keyword evidence="5" id="KW-0808">Transferase</keyword>
<feature type="domain" description="HAMP" evidence="14">
    <location>
        <begin position="211"/>
        <end position="267"/>
    </location>
</feature>
<evidence type="ECO:0000256" key="9">
    <source>
        <dbReference type="ARBA" id="ARBA00023012"/>
    </source>
</evidence>
<evidence type="ECO:0000256" key="8">
    <source>
        <dbReference type="ARBA" id="ARBA00022989"/>
    </source>
</evidence>
<keyword evidence="7 15" id="KW-0418">Kinase</keyword>
<accession>A0A918YD57</accession>
<protein>
    <recommendedName>
        <fullName evidence="3">histidine kinase</fullName>
        <ecNumber evidence="3">2.7.13.3</ecNumber>
    </recommendedName>
</protein>
<dbReference type="PRINTS" id="PR00344">
    <property type="entry name" value="BCTRLSENSOR"/>
</dbReference>
<dbReference type="AlphaFoldDB" id="A0A918YD57"/>
<evidence type="ECO:0000256" key="2">
    <source>
        <dbReference type="ARBA" id="ARBA00004236"/>
    </source>
</evidence>
<evidence type="ECO:0000259" key="14">
    <source>
        <dbReference type="PROSITE" id="PS50885"/>
    </source>
</evidence>
<dbReference type="InterPro" id="IPR036890">
    <property type="entry name" value="HATPase_C_sf"/>
</dbReference>
<organism evidence="15 16">
    <name type="scientific">Streptomyces alanosinicus</name>
    <dbReference type="NCBI Taxonomy" id="68171"/>
    <lineage>
        <taxon>Bacteria</taxon>
        <taxon>Bacillati</taxon>
        <taxon>Actinomycetota</taxon>
        <taxon>Actinomycetes</taxon>
        <taxon>Kitasatosporales</taxon>
        <taxon>Streptomycetaceae</taxon>
        <taxon>Streptomyces</taxon>
    </lineage>
</organism>
<feature type="transmembrane region" description="Helical" evidence="12">
    <location>
        <begin position="68"/>
        <end position="87"/>
    </location>
</feature>
<evidence type="ECO:0000256" key="6">
    <source>
        <dbReference type="ARBA" id="ARBA00022692"/>
    </source>
</evidence>
<evidence type="ECO:0000256" key="10">
    <source>
        <dbReference type="ARBA" id="ARBA00023136"/>
    </source>
</evidence>
<dbReference type="Pfam" id="PF02518">
    <property type="entry name" value="HATPase_c"/>
    <property type="match status" value="1"/>
</dbReference>
<evidence type="ECO:0000256" key="12">
    <source>
        <dbReference type="SAM" id="Phobius"/>
    </source>
</evidence>
<evidence type="ECO:0000256" key="5">
    <source>
        <dbReference type="ARBA" id="ARBA00022679"/>
    </source>
</evidence>
<dbReference type="CDD" id="cd00082">
    <property type="entry name" value="HisKA"/>
    <property type="match status" value="1"/>
</dbReference>
<evidence type="ECO:0000256" key="11">
    <source>
        <dbReference type="SAM" id="MobiDB-lite"/>
    </source>
</evidence>
<dbReference type="SMART" id="SM00388">
    <property type="entry name" value="HisKA"/>
    <property type="match status" value="1"/>
</dbReference>
<feature type="region of interest" description="Disordered" evidence="11">
    <location>
        <begin position="1"/>
        <end position="32"/>
    </location>
</feature>
<dbReference type="CDD" id="cd06225">
    <property type="entry name" value="HAMP"/>
    <property type="match status" value="1"/>
</dbReference>
<evidence type="ECO:0000256" key="1">
    <source>
        <dbReference type="ARBA" id="ARBA00000085"/>
    </source>
</evidence>
<dbReference type="InterPro" id="IPR005467">
    <property type="entry name" value="His_kinase_dom"/>
</dbReference>
<dbReference type="PROSITE" id="PS50885">
    <property type="entry name" value="HAMP"/>
    <property type="match status" value="1"/>
</dbReference>
<dbReference type="SUPFAM" id="SSF47384">
    <property type="entry name" value="Homodimeric domain of signal transducing histidine kinase"/>
    <property type="match status" value="1"/>
</dbReference>
<evidence type="ECO:0000256" key="7">
    <source>
        <dbReference type="ARBA" id="ARBA00022777"/>
    </source>
</evidence>
<dbReference type="SMART" id="SM00304">
    <property type="entry name" value="HAMP"/>
    <property type="match status" value="1"/>
</dbReference>
<sequence>MTALGQAARRRIRPPEPAPRPGGPGHPGLRQLRQRRLRHRHLGRRRPGHPRPGLHPLGLRRLRLRGKIAVLLAAGCALVAVAIGLLVHQQRLEQVADGSRAQALAQLVRVRQVYELTGRVDDVDTEAALDSLSVPEPLRRAAAEGRRTTYLDLSSDHPAVWAARPIGDHVLSVRKPLDEEAREMAEFDRQLMISGAGVVALAALGGALLAGRLSRELRTAAATARRISQGELDARIGGPGPAGGRDEVAELGAAVDTMAATLQGRLEAEQRFTADVAHELRTPLTGLHTAAELLPPGRPSELVRDRVRALCTLTEDLLEVARLDAEVERPQLDVRPLGPLVAGIVRRAGEDVGLTGAEADTPVRTDARRLERVLANLIGNARRHGGGRVEVTVSGCAVTVRDHGDGFPERLLREGPRRFLTGAAERGQGTGLGLTIAFGQAQVIGARVRLRNAPGKGAEAEVLLPAADAPPGPDGH</sequence>
<dbReference type="SMART" id="SM00387">
    <property type="entry name" value="HATPase_c"/>
    <property type="match status" value="1"/>
</dbReference>
<evidence type="ECO:0000256" key="3">
    <source>
        <dbReference type="ARBA" id="ARBA00012438"/>
    </source>
</evidence>
<dbReference type="SUPFAM" id="SSF158472">
    <property type="entry name" value="HAMP domain-like"/>
    <property type="match status" value="1"/>
</dbReference>
<dbReference type="PANTHER" id="PTHR45436">
    <property type="entry name" value="SENSOR HISTIDINE KINASE YKOH"/>
    <property type="match status" value="1"/>
</dbReference>
<comment type="caution">
    <text evidence="15">The sequence shown here is derived from an EMBL/GenBank/DDBJ whole genome shotgun (WGS) entry which is preliminary data.</text>
</comment>
<dbReference type="Gene3D" id="3.30.565.10">
    <property type="entry name" value="Histidine kinase-like ATPase, C-terminal domain"/>
    <property type="match status" value="1"/>
</dbReference>
<keyword evidence="9" id="KW-0902">Two-component regulatory system</keyword>
<dbReference type="Gene3D" id="1.10.287.130">
    <property type="match status" value="1"/>
</dbReference>
<dbReference type="GO" id="GO:0000155">
    <property type="term" value="F:phosphorelay sensor kinase activity"/>
    <property type="evidence" value="ECO:0007669"/>
    <property type="project" value="InterPro"/>
</dbReference>
<dbReference type="GO" id="GO:0005886">
    <property type="term" value="C:plasma membrane"/>
    <property type="evidence" value="ECO:0007669"/>
    <property type="project" value="UniProtKB-SubCell"/>
</dbReference>
<dbReference type="EMBL" id="BMVG01000001">
    <property type="protein sequence ID" value="GHD98582.1"/>
    <property type="molecule type" value="Genomic_DNA"/>
</dbReference>
<comment type="subcellular location">
    <subcellularLocation>
        <location evidence="2">Cell membrane</location>
    </subcellularLocation>
</comment>
<feature type="domain" description="Histidine kinase" evidence="13">
    <location>
        <begin position="275"/>
        <end position="468"/>
    </location>
</feature>
<dbReference type="InterPro" id="IPR004358">
    <property type="entry name" value="Sig_transdc_His_kin-like_C"/>
</dbReference>
<dbReference type="InterPro" id="IPR036097">
    <property type="entry name" value="HisK_dim/P_sf"/>
</dbReference>
<dbReference type="Pfam" id="PF00512">
    <property type="entry name" value="HisKA"/>
    <property type="match status" value="1"/>
</dbReference>
<dbReference type="Gene3D" id="6.10.340.10">
    <property type="match status" value="1"/>
</dbReference>
<feature type="compositionally biased region" description="Pro residues" evidence="11">
    <location>
        <begin position="15"/>
        <end position="24"/>
    </location>
</feature>
<dbReference type="InterPro" id="IPR003660">
    <property type="entry name" value="HAMP_dom"/>
</dbReference>
<keyword evidence="6 12" id="KW-0812">Transmembrane</keyword>